<reference evidence="2" key="1">
    <citation type="submission" date="2016-06" db="EMBL/GenBank/DDBJ databases">
        <title>Parallel loss of symbiosis genes in relatives of nitrogen-fixing non-legume Parasponia.</title>
        <authorList>
            <person name="Van Velzen R."/>
            <person name="Holmer R."/>
            <person name="Bu F."/>
            <person name="Rutten L."/>
            <person name="Van Zeijl A."/>
            <person name="Liu W."/>
            <person name="Santuari L."/>
            <person name="Cao Q."/>
            <person name="Sharma T."/>
            <person name="Shen D."/>
            <person name="Roswanjaya Y."/>
            <person name="Wardhani T."/>
            <person name="Kalhor M.S."/>
            <person name="Jansen J."/>
            <person name="Van den Hoogen J."/>
            <person name="Gungor B."/>
            <person name="Hartog M."/>
            <person name="Hontelez J."/>
            <person name="Verver J."/>
            <person name="Yang W.-C."/>
            <person name="Schijlen E."/>
            <person name="Repin R."/>
            <person name="Schilthuizen M."/>
            <person name="Schranz E."/>
            <person name="Heidstra R."/>
            <person name="Miyata K."/>
            <person name="Fedorova E."/>
            <person name="Kohlen W."/>
            <person name="Bisseling T."/>
            <person name="Smit S."/>
            <person name="Geurts R."/>
        </authorList>
    </citation>
    <scope>NUCLEOTIDE SEQUENCE [LARGE SCALE GENOMIC DNA]</scope>
    <source>
        <strain evidence="2">cv. WU1-14</strain>
    </source>
</reference>
<evidence type="ECO:0000313" key="1">
    <source>
        <dbReference type="EMBL" id="PON74247.1"/>
    </source>
</evidence>
<evidence type="ECO:0000313" key="2">
    <source>
        <dbReference type="Proteomes" id="UP000237105"/>
    </source>
</evidence>
<keyword evidence="2" id="KW-1185">Reference proteome</keyword>
<comment type="caution">
    <text evidence="1">The sequence shown here is derived from an EMBL/GenBank/DDBJ whole genome shotgun (WGS) entry which is preliminary data.</text>
</comment>
<sequence>KFLVRKLLSEEWLLSKGKYQRRGESTAKSFSHMTSKPACLRVSRHLLVDLISGRPSPISISAASGAWQVA</sequence>
<dbReference type="AlphaFoldDB" id="A0A2P5DLS7"/>
<gene>
    <name evidence="1" type="ORF">PanWU01x14_050790</name>
</gene>
<dbReference type="EMBL" id="JXTB01000029">
    <property type="protein sequence ID" value="PON74247.1"/>
    <property type="molecule type" value="Genomic_DNA"/>
</dbReference>
<name>A0A2P5DLS7_PARAD</name>
<proteinExistence type="predicted"/>
<organism evidence="1 2">
    <name type="scientific">Parasponia andersonii</name>
    <name type="common">Sponia andersonii</name>
    <dbReference type="NCBI Taxonomy" id="3476"/>
    <lineage>
        <taxon>Eukaryota</taxon>
        <taxon>Viridiplantae</taxon>
        <taxon>Streptophyta</taxon>
        <taxon>Embryophyta</taxon>
        <taxon>Tracheophyta</taxon>
        <taxon>Spermatophyta</taxon>
        <taxon>Magnoliopsida</taxon>
        <taxon>eudicotyledons</taxon>
        <taxon>Gunneridae</taxon>
        <taxon>Pentapetalae</taxon>
        <taxon>rosids</taxon>
        <taxon>fabids</taxon>
        <taxon>Rosales</taxon>
        <taxon>Cannabaceae</taxon>
        <taxon>Parasponia</taxon>
    </lineage>
</organism>
<accession>A0A2P5DLS7</accession>
<feature type="non-terminal residue" evidence="1">
    <location>
        <position position="1"/>
    </location>
</feature>
<protein>
    <submittedName>
        <fullName evidence="1">Uncharacterized protein</fullName>
    </submittedName>
</protein>
<dbReference type="Proteomes" id="UP000237105">
    <property type="component" value="Unassembled WGS sequence"/>
</dbReference>